<dbReference type="AlphaFoldDB" id="A0AAJ1TU88"/>
<reference evidence="1" key="1">
    <citation type="submission" date="2023-07" db="EMBL/GenBank/DDBJ databases">
        <title>Genomic Encyclopedia of Type Strains, Phase IV (KMG-IV): sequencing the most valuable type-strain genomes for metagenomic binning, comparative biology and taxonomic classification.</title>
        <authorList>
            <person name="Goeker M."/>
        </authorList>
    </citation>
    <scope>NUCLEOTIDE SEQUENCE</scope>
    <source>
        <strain evidence="1">DSM 19569</strain>
    </source>
</reference>
<dbReference type="Proteomes" id="UP001223420">
    <property type="component" value="Unassembled WGS sequence"/>
</dbReference>
<gene>
    <name evidence="1" type="ORF">QO001_006016</name>
</gene>
<proteinExistence type="predicted"/>
<accession>A0AAJ1TU88</accession>
<dbReference type="EMBL" id="JAUSWL010000021">
    <property type="protein sequence ID" value="MDQ0547061.1"/>
    <property type="molecule type" value="Genomic_DNA"/>
</dbReference>
<name>A0AAJ1TU88_9HYPH</name>
<evidence type="ECO:0000313" key="1">
    <source>
        <dbReference type="EMBL" id="MDQ0547061.1"/>
    </source>
</evidence>
<organism evidence="1 2">
    <name type="scientific">Methylobacterium brachiatum</name>
    <dbReference type="NCBI Taxonomy" id="269660"/>
    <lineage>
        <taxon>Bacteria</taxon>
        <taxon>Pseudomonadati</taxon>
        <taxon>Pseudomonadota</taxon>
        <taxon>Alphaproteobacteria</taxon>
        <taxon>Hyphomicrobiales</taxon>
        <taxon>Methylobacteriaceae</taxon>
        <taxon>Methylobacterium</taxon>
    </lineage>
</organism>
<protein>
    <submittedName>
        <fullName evidence="1">Uncharacterized protein</fullName>
    </submittedName>
</protein>
<sequence length="56" mass="6022">MIEMLNAPSVSTSSADTPEKIVEESCYGTRLSVDGRTEMTSFVTIFNLTELFGASG</sequence>
<evidence type="ECO:0000313" key="2">
    <source>
        <dbReference type="Proteomes" id="UP001223420"/>
    </source>
</evidence>
<comment type="caution">
    <text evidence="1">The sequence shown here is derived from an EMBL/GenBank/DDBJ whole genome shotgun (WGS) entry which is preliminary data.</text>
</comment>
<dbReference type="RefSeq" id="WP_230368035.1">
    <property type="nucleotide sequence ID" value="NZ_JAJALK010000020.1"/>
</dbReference>